<gene>
    <name evidence="2" type="ORF">BSTOLATCC_MIC11381</name>
</gene>
<evidence type="ECO:0000313" key="3">
    <source>
        <dbReference type="Proteomes" id="UP001162131"/>
    </source>
</evidence>
<dbReference type="Proteomes" id="UP001162131">
    <property type="component" value="Unassembled WGS sequence"/>
</dbReference>
<dbReference type="EMBL" id="CAJZBQ010000012">
    <property type="protein sequence ID" value="CAG9314373.1"/>
    <property type="molecule type" value="Genomic_DNA"/>
</dbReference>
<organism evidence="2 3">
    <name type="scientific">Blepharisma stoltei</name>
    <dbReference type="NCBI Taxonomy" id="1481888"/>
    <lineage>
        <taxon>Eukaryota</taxon>
        <taxon>Sar</taxon>
        <taxon>Alveolata</taxon>
        <taxon>Ciliophora</taxon>
        <taxon>Postciliodesmatophora</taxon>
        <taxon>Heterotrichea</taxon>
        <taxon>Heterotrichida</taxon>
        <taxon>Blepharismidae</taxon>
        <taxon>Blepharisma</taxon>
    </lineage>
</organism>
<feature type="transmembrane region" description="Helical" evidence="1">
    <location>
        <begin position="81"/>
        <end position="100"/>
    </location>
</feature>
<keyword evidence="1" id="KW-1133">Transmembrane helix</keyword>
<reference evidence="2" key="1">
    <citation type="submission" date="2021-09" db="EMBL/GenBank/DDBJ databases">
        <authorList>
            <consortium name="AG Swart"/>
            <person name="Singh M."/>
            <person name="Singh A."/>
            <person name="Seah K."/>
            <person name="Emmerich C."/>
        </authorList>
    </citation>
    <scope>NUCLEOTIDE SEQUENCE</scope>
    <source>
        <strain evidence="2">ATCC30299</strain>
    </source>
</reference>
<sequence length="242" mass="28677">MEKRMLSEGFSCRMHQEILSSNEVPNLFGNSNAMKMHYANYQRNLRNYLIQPVSYFRQYFLHYFSTKTHLSYQIPNFYKKVFYLSTVLMMSEVEIIYWLLIIESISASKIISNPELMLAISGLRAKIDLNENSGIFTFILCCIVPEFIVSFRYFWNVELETINISAKDLNNKYNELICRDIKVEEKVDYNEIVDEIIQSNQNGFKNIPKEVYNQEELLNDLEKQLIFELESIKNENFLINNS</sequence>
<keyword evidence="1" id="KW-0472">Membrane</keyword>
<keyword evidence="3" id="KW-1185">Reference proteome</keyword>
<name>A0AAU9IJZ7_9CILI</name>
<accession>A0AAU9IJZ7</accession>
<keyword evidence="1" id="KW-0812">Transmembrane</keyword>
<protein>
    <submittedName>
        <fullName evidence="2">Uncharacterized protein</fullName>
    </submittedName>
</protein>
<comment type="caution">
    <text evidence="2">The sequence shown here is derived from an EMBL/GenBank/DDBJ whole genome shotgun (WGS) entry which is preliminary data.</text>
</comment>
<dbReference type="AlphaFoldDB" id="A0AAU9IJZ7"/>
<evidence type="ECO:0000256" key="1">
    <source>
        <dbReference type="SAM" id="Phobius"/>
    </source>
</evidence>
<proteinExistence type="predicted"/>
<feature type="transmembrane region" description="Helical" evidence="1">
    <location>
        <begin position="135"/>
        <end position="155"/>
    </location>
</feature>
<evidence type="ECO:0000313" key="2">
    <source>
        <dbReference type="EMBL" id="CAG9314373.1"/>
    </source>
</evidence>